<reference evidence="1" key="1">
    <citation type="submission" date="2021-06" db="EMBL/GenBank/DDBJ databases">
        <authorList>
            <person name="Kallberg Y."/>
            <person name="Tangrot J."/>
            <person name="Rosling A."/>
        </authorList>
    </citation>
    <scope>NUCLEOTIDE SEQUENCE</scope>
    <source>
        <strain evidence="1">UK204</strain>
    </source>
</reference>
<comment type="caution">
    <text evidence="1">The sequence shown here is derived from an EMBL/GenBank/DDBJ whole genome shotgun (WGS) entry which is preliminary data.</text>
</comment>
<dbReference type="Proteomes" id="UP000789570">
    <property type="component" value="Unassembled WGS sequence"/>
</dbReference>
<keyword evidence="2" id="KW-1185">Reference proteome</keyword>
<sequence>MPTTRAINSGTYGKVSRAKLKAFVIVELRCSALFERRITSN</sequence>
<name>A0A9N9B413_9GLOM</name>
<protein>
    <submittedName>
        <fullName evidence="1">4180_t:CDS:1</fullName>
    </submittedName>
</protein>
<accession>A0A9N9B413</accession>
<dbReference type="EMBL" id="CAJVPQ010001470">
    <property type="protein sequence ID" value="CAG8554817.1"/>
    <property type="molecule type" value="Genomic_DNA"/>
</dbReference>
<dbReference type="AlphaFoldDB" id="A0A9N9B413"/>
<proteinExistence type="predicted"/>
<gene>
    <name evidence="1" type="ORF">FCALED_LOCUS6303</name>
</gene>
<organism evidence="1 2">
    <name type="scientific">Funneliformis caledonium</name>
    <dbReference type="NCBI Taxonomy" id="1117310"/>
    <lineage>
        <taxon>Eukaryota</taxon>
        <taxon>Fungi</taxon>
        <taxon>Fungi incertae sedis</taxon>
        <taxon>Mucoromycota</taxon>
        <taxon>Glomeromycotina</taxon>
        <taxon>Glomeromycetes</taxon>
        <taxon>Glomerales</taxon>
        <taxon>Glomeraceae</taxon>
        <taxon>Funneliformis</taxon>
    </lineage>
</organism>
<evidence type="ECO:0000313" key="1">
    <source>
        <dbReference type="EMBL" id="CAG8554817.1"/>
    </source>
</evidence>
<evidence type="ECO:0000313" key="2">
    <source>
        <dbReference type="Proteomes" id="UP000789570"/>
    </source>
</evidence>